<evidence type="ECO:0000313" key="6">
    <source>
        <dbReference type="EMBL" id="KAG8524411.1"/>
    </source>
</evidence>
<comment type="caution">
    <text evidence="6">The sequence shown here is derived from an EMBL/GenBank/DDBJ whole genome shotgun (WGS) entry which is preliminary data.</text>
</comment>
<feature type="non-terminal residue" evidence="6">
    <location>
        <position position="240"/>
    </location>
</feature>
<proteinExistence type="predicted"/>
<evidence type="ECO:0000313" key="7">
    <source>
        <dbReference type="Proteomes" id="UP000700334"/>
    </source>
</evidence>
<reference evidence="6" key="1">
    <citation type="journal article" date="2021" name="Evol. Appl.">
        <title>The genome of the Pyrenean desman and the effects of bottlenecks and inbreeding on the genomic landscape of an endangered species.</title>
        <authorList>
            <person name="Escoda L."/>
            <person name="Castresana J."/>
        </authorList>
    </citation>
    <scope>NUCLEOTIDE SEQUENCE</scope>
    <source>
        <strain evidence="6">IBE-C5619</strain>
    </source>
</reference>
<keyword evidence="4" id="KW-0862">Zinc</keyword>
<protein>
    <submittedName>
        <fullName evidence="6">Splicing factor U2AF 26 kDa subunit</fullName>
    </submittedName>
</protein>
<dbReference type="EMBL" id="JAGFMF010011389">
    <property type="protein sequence ID" value="KAG8524411.1"/>
    <property type="molecule type" value="Genomic_DNA"/>
</dbReference>
<sequence length="240" mass="26626">SCSTCTGIHRIPPKPQTDGTVSEGPGLGAGLKASGKPLPDPTLPSPPGHVSNVEGWQGWVEFPVGLELGSVPPGLLQEVFTELQEKYREIEEMNVCDNLGDHLFRCEEIAEWAVAELNNCWFNGQAVHAELSPVTDFRESCCWQYKMGYGSTGGTGARRPRVMCWGLSVTVMSVTSARPLPRECTRGGFCNFMHLRPSSWNLRQKLWTGTSAQLTPRPHIGHSPQERNRRRSPDHRHGHF</sequence>
<feature type="compositionally biased region" description="Basic residues" evidence="5">
    <location>
        <begin position="228"/>
        <end position="240"/>
    </location>
</feature>
<dbReference type="AlphaFoldDB" id="A0A8J6AN13"/>
<dbReference type="GO" id="GO:0008270">
    <property type="term" value="F:zinc ion binding"/>
    <property type="evidence" value="ECO:0007669"/>
    <property type="project" value="UniProtKB-KW"/>
</dbReference>
<dbReference type="OrthoDB" id="9485012at2759"/>
<keyword evidence="7" id="KW-1185">Reference proteome</keyword>
<dbReference type="PANTHER" id="PTHR12620">
    <property type="entry name" value="U2 SNRNP AUXILIARY FACTOR, SMALL SUBUNIT"/>
    <property type="match status" value="1"/>
</dbReference>
<dbReference type="GO" id="GO:0089701">
    <property type="term" value="C:U2AF complex"/>
    <property type="evidence" value="ECO:0007669"/>
    <property type="project" value="InterPro"/>
</dbReference>
<keyword evidence="3" id="KW-0863">Zinc-finger</keyword>
<name>A0A8J6AN13_GALPY</name>
<keyword evidence="1" id="KW-0479">Metal-binding</keyword>
<dbReference type="GO" id="GO:0003723">
    <property type="term" value="F:RNA binding"/>
    <property type="evidence" value="ECO:0007669"/>
    <property type="project" value="InterPro"/>
</dbReference>
<feature type="region of interest" description="Disordered" evidence="5">
    <location>
        <begin position="211"/>
        <end position="240"/>
    </location>
</feature>
<dbReference type="SUPFAM" id="SSF54928">
    <property type="entry name" value="RNA-binding domain, RBD"/>
    <property type="match status" value="1"/>
</dbReference>
<evidence type="ECO:0000256" key="2">
    <source>
        <dbReference type="ARBA" id="ARBA00022737"/>
    </source>
</evidence>
<dbReference type="Proteomes" id="UP000700334">
    <property type="component" value="Unassembled WGS sequence"/>
</dbReference>
<accession>A0A8J6AN13</accession>
<evidence type="ECO:0000256" key="3">
    <source>
        <dbReference type="ARBA" id="ARBA00022771"/>
    </source>
</evidence>
<dbReference type="GO" id="GO:0000398">
    <property type="term" value="P:mRNA splicing, via spliceosome"/>
    <property type="evidence" value="ECO:0007669"/>
    <property type="project" value="InterPro"/>
</dbReference>
<evidence type="ECO:0000256" key="1">
    <source>
        <dbReference type="ARBA" id="ARBA00022723"/>
    </source>
</evidence>
<keyword evidence="2" id="KW-0677">Repeat</keyword>
<dbReference type="Gene3D" id="3.30.70.330">
    <property type="match status" value="1"/>
</dbReference>
<feature type="region of interest" description="Disordered" evidence="5">
    <location>
        <begin position="1"/>
        <end position="50"/>
    </location>
</feature>
<dbReference type="InterPro" id="IPR009145">
    <property type="entry name" value="U2AF_small"/>
</dbReference>
<organism evidence="6 7">
    <name type="scientific">Galemys pyrenaicus</name>
    <name type="common">Iberian desman</name>
    <name type="synonym">Pyrenean desman</name>
    <dbReference type="NCBI Taxonomy" id="202257"/>
    <lineage>
        <taxon>Eukaryota</taxon>
        <taxon>Metazoa</taxon>
        <taxon>Chordata</taxon>
        <taxon>Craniata</taxon>
        <taxon>Vertebrata</taxon>
        <taxon>Euteleostomi</taxon>
        <taxon>Mammalia</taxon>
        <taxon>Eutheria</taxon>
        <taxon>Laurasiatheria</taxon>
        <taxon>Eulipotyphla</taxon>
        <taxon>Talpidae</taxon>
        <taxon>Galemys</taxon>
    </lineage>
</organism>
<evidence type="ECO:0000256" key="5">
    <source>
        <dbReference type="SAM" id="MobiDB-lite"/>
    </source>
</evidence>
<feature type="compositionally biased region" description="Pro residues" evidence="5">
    <location>
        <begin position="38"/>
        <end position="47"/>
    </location>
</feature>
<dbReference type="InterPro" id="IPR012677">
    <property type="entry name" value="Nucleotide-bd_a/b_plait_sf"/>
</dbReference>
<gene>
    <name evidence="6" type="ORF">J0S82_006822</name>
</gene>
<evidence type="ECO:0000256" key="4">
    <source>
        <dbReference type="ARBA" id="ARBA00022833"/>
    </source>
</evidence>
<dbReference type="InterPro" id="IPR035979">
    <property type="entry name" value="RBD_domain_sf"/>
</dbReference>